<comment type="caution">
    <text evidence="1">The sequence shown here is derived from an EMBL/GenBank/DDBJ whole genome shotgun (WGS) entry which is preliminary data.</text>
</comment>
<dbReference type="EMBL" id="JABSTQ010007343">
    <property type="protein sequence ID" value="KAG0435868.1"/>
    <property type="molecule type" value="Genomic_DNA"/>
</dbReference>
<reference evidence="1 2" key="1">
    <citation type="journal article" date="2020" name="Cell">
        <title>Large-Scale Comparative Analyses of Tick Genomes Elucidate Their Genetic Diversity and Vector Capacities.</title>
        <authorList>
            <consortium name="Tick Genome and Microbiome Consortium (TIGMIC)"/>
            <person name="Jia N."/>
            <person name="Wang J."/>
            <person name="Shi W."/>
            <person name="Du L."/>
            <person name="Sun Y."/>
            <person name="Zhan W."/>
            <person name="Jiang J.F."/>
            <person name="Wang Q."/>
            <person name="Zhang B."/>
            <person name="Ji P."/>
            <person name="Bell-Sakyi L."/>
            <person name="Cui X.M."/>
            <person name="Yuan T.T."/>
            <person name="Jiang B.G."/>
            <person name="Yang W.F."/>
            <person name="Lam T.T."/>
            <person name="Chang Q.C."/>
            <person name="Ding S.J."/>
            <person name="Wang X.J."/>
            <person name="Zhu J.G."/>
            <person name="Ruan X.D."/>
            <person name="Zhao L."/>
            <person name="Wei J.T."/>
            <person name="Ye R.Z."/>
            <person name="Que T.C."/>
            <person name="Du C.H."/>
            <person name="Zhou Y.H."/>
            <person name="Cheng J.X."/>
            <person name="Dai P.F."/>
            <person name="Guo W.B."/>
            <person name="Han X.H."/>
            <person name="Huang E.J."/>
            <person name="Li L.F."/>
            <person name="Wei W."/>
            <person name="Gao Y.C."/>
            <person name="Liu J.Z."/>
            <person name="Shao H.Z."/>
            <person name="Wang X."/>
            <person name="Wang C.C."/>
            <person name="Yang T.C."/>
            <person name="Huo Q.B."/>
            <person name="Li W."/>
            <person name="Chen H.Y."/>
            <person name="Chen S.E."/>
            <person name="Zhou L.G."/>
            <person name="Ni X.B."/>
            <person name="Tian J.H."/>
            <person name="Sheng Y."/>
            <person name="Liu T."/>
            <person name="Pan Y.S."/>
            <person name="Xia L.Y."/>
            <person name="Li J."/>
            <person name="Zhao F."/>
            <person name="Cao W.C."/>
        </authorList>
    </citation>
    <scope>NUCLEOTIDE SEQUENCE [LARGE SCALE GENOMIC DNA]</scope>
    <source>
        <strain evidence="1">Iper-2018</strain>
    </source>
</reference>
<proteinExistence type="predicted"/>
<organism evidence="1 2">
    <name type="scientific">Ixodes persulcatus</name>
    <name type="common">Taiga tick</name>
    <dbReference type="NCBI Taxonomy" id="34615"/>
    <lineage>
        <taxon>Eukaryota</taxon>
        <taxon>Metazoa</taxon>
        <taxon>Ecdysozoa</taxon>
        <taxon>Arthropoda</taxon>
        <taxon>Chelicerata</taxon>
        <taxon>Arachnida</taxon>
        <taxon>Acari</taxon>
        <taxon>Parasitiformes</taxon>
        <taxon>Ixodida</taxon>
        <taxon>Ixodoidea</taxon>
        <taxon>Ixodidae</taxon>
        <taxon>Ixodinae</taxon>
        <taxon>Ixodes</taxon>
    </lineage>
</organism>
<protein>
    <submittedName>
        <fullName evidence="1">Uncharacterized protein</fullName>
    </submittedName>
</protein>
<accession>A0AC60QL70</accession>
<sequence>MDRGRLPGKFGNPLPAPHPTLAYQLWRLGADMIQAKERSHLATTFGMQLIMNGMGRDRFFRIRSNLTCTTEIEVHDAVKKEDRLWKAKPFVNMIRNGCLSLLRPNCFSIDEQMDDVVLQPTSPYLKMDTQDDDSPRSAQESQAAAKLASPGVAGTSHAKERQYQERCTVQEL</sequence>
<keyword evidence="2" id="KW-1185">Reference proteome</keyword>
<evidence type="ECO:0000313" key="1">
    <source>
        <dbReference type="EMBL" id="KAG0435868.1"/>
    </source>
</evidence>
<evidence type="ECO:0000313" key="2">
    <source>
        <dbReference type="Proteomes" id="UP000805193"/>
    </source>
</evidence>
<gene>
    <name evidence="1" type="ORF">HPB47_018275</name>
</gene>
<dbReference type="Proteomes" id="UP000805193">
    <property type="component" value="Unassembled WGS sequence"/>
</dbReference>
<name>A0AC60QL70_IXOPE</name>